<evidence type="ECO:0000256" key="2">
    <source>
        <dbReference type="ARBA" id="ARBA00022723"/>
    </source>
</evidence>
<dbReference type="PANTHER" id="PTHR46179:SF13">
    <property type="entry name" value="C2H2-TYPE DOMAIN-CONTAINING PROTEIN"/>
    <property type="match status" value="1"/>
</dbReference>
<evidence type="ECO:0000256" key="8">
    <source>
        <dbReference type="PROSITE-ProRule" id="PRU00042"/>
    </source>
</evidence>
<sequence>MPPYYAQPKAAPTTKTTNQMSDFISARPSDTSTSMARFSKKPGGEVADEEVTRKRVQCTYSDCIAEFDDQAAMNKHKKHDPDHDYCKKCDIDFDDFEAFTQHKVSMMDAFQRIKYREKDERPAHITCEFCGEDFESFGGRRLHRQQMHPADQDIKCPGCCALFTKAGNMVAHLEGGDCPEITAFEFRGQVLQKHVRKELMRNINTVNERLAATEKSIAPLDEFSFQATDGAESVDADDEEGGIGLLEQEHIEQKDLIDPLKPDIDLIDTKRTASEARHAVESWPRLPGLHILPKLTTSMASMSIAGSDVGSGTSFGGRRSGHKPRPIQYTESYPSMDSPSGGVSISGDSSVASPLTTNTDRRVAWTTGNTSKALFKPSQHCPVSKQDQQALMKKPTEGSVAQLSESKSIMKTRFYDIYSPDYNPDLFLNPLTEKYICLFPQCEDGEGEFDTLSDLQGHIQFAHLRLLFVCPTCLKRFQSATAMVSHMEATTRCRVKEHDKFMDILDDITGGFLEAKQVKVPFVVQQGGALVRHGQHPLDGVKTMDFKAIIPKE</sequence>
<feature type="compositionally biased region" description="Polar residues" evidence="9">
    <location>
        <begin position="18"/>
        <end position="36"/>
    </location>
</feature>
<dbReference type="SMART" id="SM00355">
    <property type="entry name" value="ZnF_C2H2"/>
    <property type="match status" value="4"/>
</dbReference>
<keyword evidence="12" id="KW-1185">Reference proteome</keyword>
<name>A0AAE0WY79_9PEZI</name>
<dbReference type="Gene3D" id="3.30.160.60">
    <property type="entry name" value="Classic Zinc Finger"/>
    <property type="match status" value="2"/>
</dbReference>
<evidence type="ECO:0000256" key="9">
    <source>
        <dbReference type="SAM" id="MobiDB-lite"/>
    </source>
</evidence>
<gene>
    <name evidence="11" type="ORF">LTR78_000575</name>
</gene>
<evidence type="ECO:0000313" key="12">
    <source>
        <dbReference type="Proteomes" id="UP001274830"/>
    </source>
</evidence>
<reference evidence="11" key="1">
    <citation type="submission" date="2023-07" db="EMBL/GenBank/DDBJ databases">
        <title>Black Yeasts Isolated from many extreme environments.</title>
        <authorList>
            <person name="Coleine C."/>
            <person name="Stajich J.E."/>
            <person name="Selbmann L."/>
        </authorList>
    </citation>
    <scope>NUCLEOTIDE SEQUENCE</scope>
    <source>
        <strain evidence="11">CCFEE 5485</strain>
    </source>
</reference>
<dbReference type="GO" id="GO:0005634">
    <property type="term" value="C:nucleus"/>
    <property type="evidence" value="ECO:0007669"/>
    <property type="project" value="UniProtKB-SubCell"/>
</dbReference>
<evidence type="ECO:0000313" key="11">
    <source>
        <dbReference type="EMBL" id="KAK3680198.1"/>
    </source>
</evidence>
<keyword evidence="3 8" id="KW-0863">Zinc-finger</keyword>
<accession>A0AAE0WY79</accession>
<keyword evidence="4" id="KW-0862">Zinc</keyword>
<feature type="compositionally biased region" description="Low complexity" evidence="9">
    <location>
        <begin position="337"/>
        <end position="353"/>
    </location>
</feature>
<evidence type="ECO:0000259" key="10">
    <source>
        <dbReference type="PROSITE" id="PS50157"/>
    </source>
</evidence>
<feature type="compositionally biased region" description="Low complexity" evidence="9">
    <location>
        <begin position="8"/>
        <end position="17"/>
    </location>
</feature>
<keyword evidence="7" id="KW-0539">Nucleus</keyword>
<feature type="region of interest" description="Disordered" evidence="9">
    <location>
        <begin position="330"/>
        <end position="353"/>
    </location>
</feature>
<organism evidence="11 12">
    <name type="scientific">Recurvomyces mirabilis</name>
    <dbReference type="NCBI Taxonomy" id="574656"/>
    <lineage>
        <taxon>Eukaryota</taxon>
        <taxon>Fungi</taxon>
        <taxon>Dikarya</taxon>
        <taxon>Ascomycota</taxon>
        <taxon>Pezizomycotina</taxon>
        <taxon>Dothideomycetes</taxon>
        <taxon>Dothideomycetidae</taxon>
        <taxon>Mycosphaerellales</taxon>
        <taxon>Teratosphaeriaceae</taxon>
        <taxon>Recurvomyces</taxon>
    </lineage>
</organism>
<feature type="region of interest" description="Disordered" evidence="9">
    <location>
        <begin position="1"/>
        <end position="49"/>
    </location>
</feature>
<comment type="subcellular location">
    <subcellularLocation>
        <location evidence="1">Nucleus</location>
    </subcellularLocation>
</comment>
<dbReference type="GO" id="GO:0006357">
    <property type="term" value="P:regulation of transcription by RNA polymerase II"/>
    <property type="evidence" value="ECO:0007669"/>
    <property type="project" value="TreeGrafter"/>
</dbReference>
<dbReference type="InterPro" id="IPR051061">
    <property type="entry name" value="Zinc_finger_trans_reg"/>
</dbReference>
<dbReference type="EMBL" id="JAUTXT010000001">
    <property type="protein sequence ID" value="KAK3680198.1"/>
    <property type="molecule type" value="Genomic_DNA"/>
</dbReference>
<feature type="domain" description="C2H2-type" evidence="10">
    <location>
        <begin position="125"/>
        <end position="153"/>
    </location>
</feature>
<dbReference type="GO" id="GO:0008270">
    <property type="term" value="F:zinc ion binding"/>
    <property type="evidence" value="ECO:0007669"/>
    <property type="project" value="UniProtKB-KW"/>
</dbReference>
<evidence type="ECO:0000256" key="7">
    <source>
        <dbReference type="ARBA" id="ARBA00023242"/>
    </source>
</evidence>
<keyword evidence="6" id="KW-0804">Transcription</keyword>
<dbReference type="Pfam" id="PF13912">
    <property type="entry name" value="zf-C2H2_6"/>
    <property type="match status" value="1"/>
</dbReference>
<protein>
    <recommendedName>
        <fullName evidence="10">C2H2-type domain-containing protein</fullName>
    </recommendedName>
</protein>
<proteinExistence type="predicted"/>
<dbReference type="AlphaFoldDB" id="A0AAE0WY79"/>
<evidence type="ECO:0000256" key="4">
    <source>
        <dbReference type="ARBA" id="ARBA00022833"/>
    </source>
</evidence>
<comment type="caution">
    <text evidence="11">The sequence shown here is derived from an EMBL/GenBank/DDBJ whole genome shotgun (WGS) entry which is preliminary data.</text>
</comment>
<keyword evidence="5" id="KW-0805">Transcription regulation</keyword>
<dbReference type="Proteomes" id="UP001274830">
    <property type="component" value="Unassembled WGS sequence"/>
</dbReference>
<evidence type="ECO:0000256" key="6">
    <source>
        <dbReference type="ARBA" id="ARBA00023163"/>
    </source>
</evidence>
<dbReference type="InterPro" id="IPR013087">
    <property type="entry name" value="Znf_C2H2_type"/>
</dbReference>
<evidence type="ECO:0000256" key="3">
    <source>
        <dbReference type="ARBA" id="ARBA00022771"/>
    </source>
</evidence>
<evidence type="ECO:0000256" key="5">
    <source>
        <dbReference type="ARBA" id="ARBA00023015"/>
    </source>
</evidence>
<dbReference type="PROSITE" id="PS00028">
    <property type="entry name" value="ZINC_FINGER_C2H2_1"/>
    <property type="match status" value="1"/>
</dbReference>
<dbReference type="PROSITE" id="PS50157">
    <property type="entry name" value="ZINC_FINGER_C2H2_2"/>
    <property type="match status" value="1"/>
</dbReference>
<keyword evidence="2" id="KW-0479">Metal-binding</keyword>
<dbReference type="PANTHER" id="PTHR46179">
    <property type="entry name" value="ZINC FINGER PROTEIN"/>
    <property type="match status" value="1"/>
</dbReference>
<evidence type="ECO:0000256" key="1">
    <source>
        <dbReference type="ARBA" id="ARBA00004123"/>
    </source>
</evidence>